<proteinExistence type="predicted"/>
<protein>
    <recommendedName>
        <fullName evidence="2">DUF1329 domain-containing protein</fullName>
    </recommendedName>
</protein>
<name>E1YA34_9BACT</name>
<accession>E1YA34</accession>
<sequence length="268" mass="31114">MDKANCSQYKDLLIPAMYRAVESGDYIITPGNLNFKYKQNDKFIAASVKNEGKFDVTSDGDLISKSTGKYPENIYGYPFPKIDLKDPKAGEKIIYNFDFQRYRFMGSRENTRVMWVDKKGEERYAQGLDQRLYLNGRQPGQEIKNPEKLLYYQLQNVLDPMSVKGTNSMRYVYMDARPDTNYAYVPAIRRLRQTTSTTRSDPYMGSDAWLDTNYMWDGKDRNMNWKYAGEKTILVSFTSSNMLPVQELPDGRMTRVFPYSGTHPKLVP</sequence>
<dbReference type="EMBL" id="FR695866">
    <property type="protein sequence ID" value="CBX27428.1"/>
    <property type="molecule type" value="Genomic_DNA"/>
</dbReference>
<evidence type="ECO:0000313" key="1">
    <source>
        <dbReference type="EMBL" id="CBX27428.1"/>
    </source>
</evidence>
<dbReference type="InterPro" id="IPR010752">
    <property type="entry name" value="DUF1329"/>
</dbReference>
<gene>
    <name evidence="1" type="ORF">N47_H22500</name>
</gene>
<organism evidence="1">
    <name type="scientific">uncultured Desulfobacterium sp</name>
    <dbReference type="NCBI Taxonomy" id="201089"/>
    <lineage>
        <taxon>Bacteria</taxon>
        <taxon>Pseudomonadati</taxon>
        <taxon>Thermodesulfobacteriota</taxon>
        <taxon>Desulfobacteria</taxon>
        <taxon>Desulfobacterales</taxon>
        <taxon>Desulfobacteriaceae</taxon>
        <taxon>Desulfobacterium</taxon>
        <taxon>environmental samples</taxon>
    </lineage>
</organism>
<dbReference type="Gene3D" id="2.50.20.10">
    <property type="entry name" value="Lipoprotein localisation LolA/LolB/LppX"/>
    <property type="match status" value="1"/>
</dbReference>
<dbReference type="AlphaFoldDB" id="E1YA34"/>
<evidence type="ECO:0008006" key="2">
    <source>
        <dbReference type="Google" id="ProtNLM"/>
    </source>
</evidence>
<dbReference type="Pfam" id="PF07044">
    <property type="entry name" value="DUF1329"/>
    <property type="match status" value="1"/>
</dbReference>
<reference evidence="1" key="1">
    <citation type="journal article" date="2011" name="Environ. Microbiol.">
        <title>Genomic insights into the metabolic potential of the polycyclic aromatic hydrocarbon degrading sulfate-reducing Deltaproteobacterium N47.</title>
        <authorList>
            <person name="Bergmann F."/>
            <person name="Selesi D."/>
            <person name="Weinmaier T."/>
            <person name="Tischler P."/>
            <person name="Rattei T."/>
            <person name="Meckenstock R.U."/>
        </authorList>
    </citation>
    <scope>NUCLEOTIDE SEQUENCE</scope>
</reference>